<dbReference type="GO" id="GO:0007094">
    <property type="term" value="P:mitotic spindle assembly checkpoint signaling"/>
    <property type="evidence" value="ECO:0007669"/>
    <property type="project" value="TreeGrafter"/>
</dbReference>
<keyword evidence="5" id="KW-0067">ATP-binding</keyword>
<protein>
    <recommendedName>
        <fullName evidence="6">Protein kinase domain-containing protein</fullName>
    </recommendedName>
</protein>
<evidence type="ECO:0000313" key="8">
    <source>
        <dbReference type="Proteomes" id="UP000541444"/>
    </source>
</evidence>
<evidence type="ECO:0000256" key="2">
    <source>
        <dbReference type="ARBA" id="ARBA00022679"/>
    </source>
</evidence>
<dbReference type="AlphaFoldDB" id="A0A7J7L0H1"/>
<dbReference type="InterPro" id="IPR008271">
    <property type="entry name" value="Ser/Thr_kinase_AS"/>
</dbReference>
<sequence length="158" mass="18720">MNFIRIFVGAIFGCYRVKYEEIEYLNKLKGKNSIIQLIDYEVTDKTLLAEVTKGSMTIKDGRIRDDEYIYMVLEYGEIDFAHMLSLKWKEMDTFNLDMDEKWLRFYWQQILQAINTIHKERIVHSDLKPANFLLVRGSLKLIDFGIAKAIMSYTTKIQ</sequence>
<accession>A0A7J7L0H1</accession>
<evidence type="ECO:0000256" key="4">
    <source>
        <dbReference type="ARBA" id="ARBA00022777"/>
    </source>
</evidence>
<feature type="domain" description="Protein kinase" evidence="6">
    <location>
        <begin position="1"/>
        <end position="158"/>
    </location>
</feature>
<dbReference type="PANTHER" id="PTHR22974:SF21">
    <property type="entry name" value="DUAL SPECIFICITY PROTEIN KINASE TTK"/>
    <property type="match status" value="1"/>
</dbReference>
<keyword evidence="4" id="KW-0418">Kinase</keyword>
<dbReference type="GO" id="GO:0007059">
    <property type="term" value="P:chromosome segregation"/>
    <property type="evidence" value="ECO:0007669"/>
    <property type="project" value="TreeGrafter"/>
</dbReference>
<dbReference type="Proteomes" id="UP000541444">
    <property type="component" value="Unassembled WGS sequence"/>
</dbReference>
<name>A0A7J7L0H1_9MAGN</name>
<dbReference type="InterPro" id="IPR011009">
    <property type="entry name" value="Kinase-like_dom_sf"/>
</dbReference>
<evidence type="ECO:0000256" key="3">
    <source>
        <dbReference type="ARBA" id="ARBA00022741"/>
    </source>
</evidence>
<dbReference type="PANTHER" id="PTHR22974">
    <property type="entry name" value="MIXED LINEAGE PROTEIN KINASE"/>
    <property type="match status" value="1"/>
</dbReference>
<dbReference type="Pfam" id="PF00069">
    <property type="entry name" value="Pkinase"/>
    <property type="match status" value="1"/>
</dbReference>
<dbReference type="GO" id="GO:0005634">
    <property type="term" value="C:nucleus"/>
    <property type="evidence" value="ECO:0007669"/>
    <property type="project" value="TreeGrafter"/>
</dbReference>
<organism evidence="7 8">
    <name type="scientific">Kingdonia uniflora</name>
    <dbReference type="NCBI Taxonomy" id="39325"/>
    <lineage>
        <taxon>Eukaryota</taxon>
        <taxon>Viridiplantae</taxon>
        <taxon>Streptophyta</taxon>
        <taxon>Embryophyta</taxon>
        <taxon>Tracheophyta</taxon>
        <taxon>Spermatophyta</taxon>
        <taxon>Magnoliopsida</taxon>
        <taxon>Ranunculales</taxon>
        <taxon>Circaeasteraceae</taxon>
        <taxon>Kingdonia</taxon>
    </lineage>
</organism>
<dbReference type="GO" id="GO:0000776">
    <property type="term" value="C:kinetochore"/>
    <property type="evidence" value="ECO:0007669"/>
    <property type="project" value="TreeGrafter"/>
</dbReference>
<evidence type="ECO:0000313" key="7">
    <source>
        <dbReference type="EMBL" id="KAF6136088.1"/>
    </source>
</evidence>
<reference evidence="7 8" key="1">
    <citation type="journal article" date="2020" name="IScience">
        <title>Genome Sequencing of the Endangered Kingdonia uniflora (Circaeasteraceae, Ranunculales) Reveals Potential Mechanisms of Evolutionary Specialization.</title>
        <authorList>
            <person name="Sun Y."/>
            <person name="Deng T."/>
            <person name="Zhang A."/>
            <person name="Moore M.J."/>
            <person name="Landis J.B."/>
            <person name="Lin N."/>
            <person name="Zhang H."/>
            <person name="Zhang X."/>
            <person name="Huang J."/>
            <person name="Zhang X."/>
            <person name="Sun H."/>
            <person name="Wang H."/>
        </authorList>
    </citation>
    <scope>NUCLEOTIDE SEQUENCE [LARGE SCALE GENOMIC DNA]</scope>
    <source>
        <strain evidence="7">TB1705</strain>
        <tissue evidence="7">Leaf</tissue>
    </source>
</reference>
<dbReference type="PROSITE" id="PS50011">
    <property type="entry name" value="PROTEIN_KINASE_DOM"/>
    <property type="match status" value="1"/>
</dbReference>
<evidence type="ECO:0000256" key="1">
    <source>
        <dbReference type="ARBA" id="ARBA00022527"/>
    </source>
</evidence>
<dbReference type="GO" id="GO:0005524">
    <property type="term" value="F:ATP binding"/>
    <property type="evidence" value="ECO:0007669"/>
    <property type="project" value="UniProtKB-KW"/>
</dbReference>
<dbReference type="GO" id="GO:0034501">
    <property type="term" value="P:protein localization to kinetochore"/>
    <property type="evidence" value="ECO:0007669"/>
    <property type="project" value="TreeGrafter"/>
</dbReference>
<dbReference type="GO" id="GO:0004674">
    <property type="term" value="F:protein serine/threonine kinase activity"/>
    <property type="evidence" value="ECO:0007669"/>
    <property type="project" value="UniProtKB-KW"/>
</dbReference>
<gene>
    <name evidence="7" type="ORF">GIB67_000492</name>
</gene>
<dbReference type="GO" id="GO:0004712">
    <property type="term" value="F:protein serine/threonine/tyrosine kinase activity"/>
    <property type="evidence" value="ECO:0007669"/>
    <property type="project" value="TreeGrafter"/>
</dbReference>
<comment type="caution">
    <text evidence="7">The sequence shown here is derived from an EMBL/GenBank/DDBJ whole genome shotgun (WGS) entry which is preliminary data.</text>
</comment>
<proteinExistence type="predicted"/>
<dbReference type="SUPFAM" id="SSF56112">
    <property type="entry name" value="Protein kinase-like (PK-like)"/>
    <property type="match status" value="1"/>
</dbReference>
<dbReference type="GO" id="GO:0033316">
    <property type="term" value="P:meiotic spindle assembly checkpoint signaling"/>
    <property type="evidence" value="ECO:0007669"/>
    <property type="project" value="TreeGrafter"/>
</dbReference>
<evidence type="ECO:0000259" key="6">
    <source>
        <dbReference type="PROSITE" id="PS50011"/>
    </source>
</evidence>
<evidence type="ECO:0000256" key="5">
    <source>
        <dbReference type="ARBA" id="ARBA00022840"/>
    </source>
</evidence>
<keyword evidence="8" id="KW-1185">Reference proteome</keyword>
<dbReference type="OrthoDB" id="20524at2759"/>
<dbReference type="InterPro" id="IPR000719">
    <property type="entry name" value="Prot_kinase_dom"/>
</dbReference>
<dbReference type="SMART" id="SM00220">
    <property type="entry name" value="S_TKc"/>
    <property type="match status" value="1"/>
</dbReference>
<dbReference type="EMBL" id="JACGCM010002763">
    <property type="protein sequence ID" value="KAF6136088.1"/>
    <property type="molecule type" value="Genomic_DNA"/>
</dbReference>
<keyword evidence="3" id="KW-0547">Nucleotide-binding</keyword>
<dbReference type="PROSITE" id="PS00108">
    <property type="entry name" value="PROTEIN_KINASE_ST"/>
    <property type="match status" value="1"/>
</dbReference>
<keyword evidence="1" id="KW-0723">Serine/threonine-protein kinase</keyword>
<dbReference type="Gene3D" id="1.10.510.10">
    <property type="entry name" value="Transferase(Phosphotransferase) domain 1"/>
    <property type="match status" value="1"/>
</dbReference>
<keyword evidence="2" id="KW-0808">Transferase</keyword>